<evidence type="ECO:0000256" key="2">
    <source>
        <dbReference type="SAM" id="SignalP"/>
    </source>
</evidence>
<dbReference type="OrthoDB" id="1936508at2759"/>
<sequence>MGLILVKKTIIVLFLISSTSIPGLPSVSLESKEHKKSWERRSHEKAKDAHERLVLDVSSNDYGTYDPPPAVVKPPFKLIPN</sequence>
<name>A0A2Z7AWH1_9LAMI</name>
<protein>
    <submittedName>
        <fullName evidence="3">Uncharacterized protein</fullName>
    </submittedName>
</protein>
<evidence type="ECO:0000313" key="4">
    <source>
        <dbReference type="Proteomes" id="UP000250235"/>
    </source>
</evidence>
<gene>
    <name evidence="3" type="ORF">F511_28550</name>
</gene>
<accession>A0A2Z7AWH1</accession>
<organism evidence="3 4">
    <name type="scientific">Dorcoceras hygrometricum</name>
    <dbReference type="NCBI Taxonomy" id="472368"/>
    <lineage>
        <taxon>Eukaryota</taxon>
        <taxon>Viridiplantae</taxon>
        <taxon>Streptophyta</taxon>
        <taxon>Embryophyta</taxon>
        <taxon>Tracheophyta</taxon>
        <taxon>Spermatophyta</taxon>
        <taxon>Magnoliopsida</taxon>
        <taxon>eudicotyledons</taxon>
        <taxon>Gunneridae</taxon>
        <taxon>Pentapetalae</taxon>
        <taxon>asterids</taxon>
        <taxon>lamiids</taxon>
        <taxon>Lamiales</taxon>
        <taxon>Gesneriaceae</taxon>
        <taxon>Didymocarpoideae</taxon>
        <taxon>Trichosporeae</taxon>
        <taxon>Loxocarpinae</taxon>
        <taxon>Dorcoceras</taxon>
    </lineage>
</organism>
<dbReference type="PANTHER" id="PTHR35290:SF2">
    <property type="entry name" value="PROTEIN CASPARIAN STRIP INTEGRITY FACTOR 1"/>
    <property type="match status" value="1"/>
</dbReference>
<keyword evidence="2" id="KW-0732">Signal</keyword>
<feature type="region of interest" description="Disordered" evidence="1">
    <location>
        <begin position="24"/>
        <end position="50"/>
    </location>
</feature>
<dbReference type="EMBL" id="KV011783">
    <property type="protein sequence ID" value="KZV26204.1"/>
    <property type="molecule type" value="Genomic_DNA"/>
</dbReference>
<feature type="chain" id="PRO_5016341090" evidence="2">
    <location>
        <begin position="21"/>
        <end position="81"/>
    </location>
</feature>
<proteinExistence type="predicted"/>
<feature type="compositionally biased region" description="Basic and acidic residues" evidence="1">
    <location>
        <begin position="39"/>
        <end position="50"/>
    </location>
</feature>
<keyword evidence="4" id="KW-1185">Reference proteome</keyword>
<feature type="signal peptide" evidence="2">
    <location>
        <begin position="1"/>
        <end position="20"/>
    </location>
</feature>
<dbReference type="InterPro" id="IPR038974">
    <property type="entry name" value="CIF1/2"/>
</dbReference>
<dbReference type="AlphaFoldDB" id="A0A2Z7AWH1"/>
<evidence type="ECO:0000256" key="1">
    <source>
        <dbReference type="SAM" id="MobiDB-lite"/>
    </source>
</evidence>
<dbReference type="PANTHER" id="PTHR35290">
    <property type="entry name" value="PROTEIN CASPARIAN STRIP INTEGRITY FACTOR 1-RELATED"/>
    <property type="match status" value="1"/>
</dbReference>
<reference evidence="3 4" key="1">
    <citation type="journal article" date="2015" name="Proc. Natl. Acad. Sci. U.S.A.">
        <title>The resurrection genome of Boea hygrometrica: A blueprint for survival of dehydration.</title>
        <authorList>
            <person name="Xiao L."/>
            <person name="Yang G."/>
            <person name="Zhang L."/>
            <person name="Yang X."/>
            <person name="Zhao S."/>
            <person name="Ji Z."/>
            <person name="Zhou Q."/>
            <person name="Hu M."/>
            <person name="Wang Y."/>
            <person name="Chen M."/>
            <person name="Xu Y."/>
            <person name="Jin H."/>
            <person name="Xiao X."/>
            <person name="Hu G."/>
            <person name="Bao F."/>
            <person name="Hu Y."/>
            <person name="Wan P."/>
            <person name="Li L."/>
            <person name="Deng X."/>
            <person name="Kuang T."/>
            <person name="Xiang C."/>
            <person name="Zhu J.K."/>
            <person name="Oliver M.J."/>
            <person name="He Y."/>
        </authorList>
    </citation>
    <scope>NUCLEOTIDE SEQUENCE [LARGE SCALE GENOMIC DNA]</scope>
    <source>
        <strain evidence="4">cv. XS01</strain>
    </source>
</reference>
<dbReference type="Proteomes" id="UP000250235">
    <property type="component" value="Unassembled WGS sequence"/>
</dbReference>
<evidence type="ECO:0000313" key="3">
    <source>
        <dbReference type="EMBL" id="KZV26204.1"/>
    </source>
</evidence>